<dbReference type="Proteomes" id="UP000323522">
    <property type="component" value="Chromosome"/>
</dbReference>
<dbReference type="KEGG" id="snn:EWH46_05570"/>
<gene>
    <name evidence="2" type="ORF">EWH46_05570</name>
</gene>
<reference evidence="2 3" key="1">
    <citation type="submission" date="2019-02" db="EMBL/GenBank/DDBJ databases">
        <title>Complete Genome Sequence and Methylome Analysis of Sphaerotilus natans subsp. sulfidivorans D-507.</title>
        <authorList>
            <person name="Fomenkov A."/>
            <person name="Gridneva E."/>
            <person name="Smolyakov D."/>
            <person name="Dubinina G."/>
            <person name="Vincze T."/>
            <person name="Grabovich M."/>
            <person name="Roberts R.J."/>
        </authorList>
    </citation>
    <scope>NUCLEOTIDE SEQUENCE [LARGE SCALE GENOMIC DNA]</scope>
    <source>
        <strain evidence="2 3">D-507</strain>
    </source>
</reference>
<proteinExistence type="predicted"/>
<dbReference type="Pfam" id="PF13689">
    <property type="entry name" value="DUF4154"/>
    <property type="match status" value="1"/>
</dbReference>
<protein>
    <submittedName>
        <fullName evidence="2">YfiR family protein</fullName>
    </submittedName>
</protein>
<evidence type="ECO:0000256" key="1">
    <source>
        <dbReference type="SAM" id="MobiDB-lite"/>
    </source>
</evidence>
<dbReference type="InterPro" id="IPR025293">
    <property type="entry name" value="YfiR/HmsC-like"/>
</dbReference>
<dbReference type="EMBL" id="CP035708">
    <property type="protein sequence ID" value="QEN00302.1"/>
    <property type="molecule type" value="Genomic_DNA"/>
</dbReference>
<name>A0A5C1Q2N0_9BURK</name>
<organism evidence="2 3">
    <name type="scientific">Sphaerotilus sulfidivorans</name>
    <dbReference type="NCBI Taxonomy" id="639200"/>
    <lineage>
        <taxon>Bacteria</taxon>
        <taxon>Pseudomonadati</taxon>
        <taxon>Pseudomonadota</taxon>
        <taxon>Betaproteobacteria</taxon>
        <taxon>Burkholderiales</taxon>
        <taxon>Sphaerotilaceae</taxon>
        <taxon>Sphaerotilus</taxon>
    </lineage>
</organism>
<dbReference type="AlphaFoldDB" id="A0A5C1Q2N0"/>
<sequence>MGGQPRCHAEPAGLEPGHRESGGNPSGSGLLAGRHQPSGRRPARRDDLLSRGRCITRTAMRAVLFPLVTALAVAVLAPLRSAQAGSDEAMVQAAFVANFARFTQWPAAVLPQRQGVMQLCQYGQREDLEQALRALQGRPLQGASVQWRQIQRAEEARGCHLLFVSEPGLALVALTGQPVLTVSDQPGFVQRGGMIGLLRHGGRLRFEIHLGAASQAGLKLSSDLLSLAVGVIEAPLRREGAP</sequence>
<dbReference type="OrthoDB" id="8527941at2"/>
<evidence type="ECO:0000313" key="2">
    <source>
        <dbReference type="EMBL" id="QEN00302.1"/>
    </source>
</evidence>
<feature type="region of interest" description="Disordered" evidence="1">
    <location>
        <begin position="1"/>
        <end position="47"/>
    </location>
</feature>
<accession>A0A5C1Q2N0</accession>
<evidence type="ECO:0000313" key="3">
    <source>
        <dbReference type="Proteomes" id="UP000323522"/>
    </source>
</evidence>